<reference evidence="8 9" key="1">
    <citation type="submission" date="2019-10" db="EMBL/GenBank/DDBJ databases">
        <title>Draft whole-genome sequence of the purple nonsulfur photosynthetic bacterium Roseospira navarrensis DSM 15114.</title>
        <authorList>
            <person name="Kyndt J.A."/>
            <person name="Meyer T.E."/>
        </authorList>
    </citation>
    <scope>NUCLEOTIDE SEQUENCE [LARGE SCALE GENOMIC DNA]</scope>
    <source>
        <strain evidence="8 9">DSM 15114</strain>
    </source>
</reference>
<comment type="similarity">
    <text evidence="3">Belongs to the OpgD/OpgG family.</text>
</comment>
<dbReference type="Gene3D" id="2.70.98.10">
    <property type="match status" value="1"/>
</dbReference>
<dbReference type="Proteomes" id="UP000434582">
    <property type="component" value="Unassembled WGS sequence"/>
</dbReference>
<dbReference type="AlphaFoldDB" id="A0A7X1ZDA4"/>
<dbReference type="GO" id="GO:0003824">
    <property type="term" value="F:catalytic activity"/>
    <property type="evidence" value="ECO:0007669"/>
    <property type="project" value="InterPro"/>
</dbReference>
<dbReference type="Pfam" id="PF04349">
    <property type="entry name" value="MdoG"/>
    <property type="match status" value="1"/>
</dbReference>
<feature type="domain" description="Glucan biosynthesis periplasmic MdoG C-terminal" evidence="7">
    <location>
        <begin position="41"/>
        <end position="518"/>
    </location>
</feature>
<dbReference type="GO" id="GO:0030288">
    <property type="term" value="C:outer membrane-bounded periplasmic space"/>
    <property type="evidence" value="ECO:0007669"/>
    <property type="project" value="TreeGrafter"/>
</dbReference>
<comment type="caution">
    <text evidence="8">The sequence shown here is derived from an EMBL/GenBank/DDBJ whole genome shotgun (WGS) entry which is preliminary data.</text>
</comment>
<dbReference type="InterPro" id="IPR014756">
    <property type="entry name" value="Ig_E-set"/>
</dbReference>
<evidence type="ECO:0000256" key="6">
    <source>
        <dbReference type="ARBA" id="ARBA00022764"/>
    </source>
</evidence>
<keyword evidence="6" id="KW-0574">Periplasm</keyword>
<proteinExistence type="inferred from homology"/>
<keyword evidence="5" id="KW-0732">Signal</keyword>
<dbReference type="InterPro" id="IPR014718">
    <property type="entry name" value="GH-type_carb-bd"/>
</dbReference>
<evidence type="ECO:0000256" key="4">
    <source>
        <dbReference type="ARBA" id="ARBA00015376"/>
    </source>
</evidence>
<dbReference type="SUPFAM" id="SSF74650">
    <property type="entry name" value="Galactose mutarotase-like"/>
    <property type="match status" value="1"/>
</dbReference>
<comment type="subcellular location">
    <subcellularLocation>
        <location evidence="1">Periplasm</location>
    </subcellularLocation>
</comment>
<dbReference type="InterPro" id="IPR013783">
    <property type="entry name" value="Ig-like_fold"/>
</dbReference>
<evidence type="ECO:0000256" key="5">
    <source>
        <dbReference type="ARBA" id="ARBA00022729"/>
    </source>
</evidence>
<evidence type="ECO:0000256" key="2">
    <source>
        <dbReference type="ARBA" id="ARBA00005001"/>
    </source>
</evidence>
<dbReference type="InterPro" id="IPR014438">
    <property type="entry name" value="Glucan_biosyn_MdoG/MdoD"/>
</dbReference>
<dbReference type="EMBL" id="WIVE01000015">
    <property type="protein sequence ID" value="MQX36222.1"/>
    <property type="molecule type" value="Genomic_DNA"/>
</dbReference>
<dbReference type="SUPFAM" id="SSF81296">
    <property type="entry name" value="E set domains"/>
    <property type="match status" value="1"/>
</dbReference>
<comment type="pathway">
    <text evidence="2">Glycan metabolism; osmoregulated periplasmic glucan (OPG) biosynthesis.</text>
</comment>
<evidence type="ECO:0000259" key="7">
    <source>
        <dbReference type="Pfam" id="PF04349"/>
    </source>
</evidence>
<sequence>MWPPHLSRRRVLSGLAGLAGVTAAGLPPVRVVAAPDETTFFARLVDRAAAKANATYKAPADDLPEVLADLTYDDIRDIRFRRDRAIWHGESPFEVHLLHLGHYLKRPVRVHTVENGRVTPETYRPDLFDFGRTGIDASAFGELGFSGLRLMYALNDPTVMDELIVLQGASYFRALCAGAVYGLSARGVAVNTARPDGEEFPAFTELYVERPAAGAESIVLYALLDGPSLAGAYRFEVTPGMTTRTTVQARLFARRRVEQLGMGVLTSMFDFAPVDRAGVEDFRPRVHDSQGLSMRTESGEWLWRPLNNPDRLEVNVFQMPNPGGFGLMQRVRQFDRYQDLEAQYHRRPSAWVTPHGDWGDGAVILVEIPTPDETRDNIVAFWKPAIPFEPGLPLAMDYDIDWTLDGPRPERAWCEDTRAGHYGLPSTELDETMRRLGRKWVIDFVGGPVRNLCTPDDVAVVASVDGGRMDRPVAVLNDHTGGVRVFLDTVANGHGPMNLRCHLARDGAPISETWTMQWRPPAAA</sequence>
<evidence type="ECO:0000256" key="1">
    <source>
        <dbReference type="ARBA" id="ARBA00004418"/>
    </source>
</evidence>
<dbReference type="PIRSF" id="PIRSF006281">
    <property type="entry name" value="MdoG"/>
    <property type="match status" value="1"/>
</dbReference>
<dbReference type="GO" id="GO:0051274">
    <property type="term" value="P:beta-glucan biosynthetic process"/>
    <property type="evidence" value="ECO:0007669"/>
    <property type="project" value="TreeGrafter"/>
</dbReference>
<organism evidence="8 9">
    <name type="scientific">Roseospira navarrensis</name>
    <dbReference type="NCBI Taxonomy" id="140058"/>
    <lineage>
        <taxon>Bacteria</taxon>
        <taxon>Pseudomonadati</taxon>
        <taxon>Pseudomonadota</taxon>
        <taxon>Alphaproteobacteria</taxon>
        <taxon>Rhodospirillales</taxon>
        <taxon>Rhodospirillaceae</taxon>
        <taxon>Roseospira</taxon>
    </lineage>
</organism>
<protein>
    <recommendedName>
        <fullName evidence="4">Glucans biosynthesis protein G</fullName>
    </recommendedName>
</protein>
<keyword evidence="9" id="KW-1185">Reference proteome</keyword>
<gene>
    <name evidence="8" type="ORF">GHC57_06790</name>
</gene>
<dbReference type="InterPro" id="IPR006311">
    <property type="entry name" value="TAT_signal"/>
</dbReference>
<evidence type="ECO:0000313" key="9">
    <source>
        <dbReference type="Proteomes" id="UP000434582"/>
    </source>
</evidence>
<dbReference type="UniPathway" id="UPA00637"/>
<evidence type="ECO:0000313" key="8">
    <source>
        <dbReference type="EMBL" id="MQX36222.1"/>
    </source>
</evidence>
<dbReference type="PANTHER" id="PTHR30504:SF4">
    <property type="entry name" value="GLUCANS BIOSYNTHESIS PROTEIN G"/>
    <property type="match status" value="1"/>
</dbReference>
<dbReference type="GO" id="GO:0030246">
    <property type="term" value="F:carbohydrate binding"/>
    <property type="evidence" value="ECO:0007669"/>
    <property type="project" value="InterPro"/>
</dbReference>
<dbReference type="InterPro" id="IPR007444">
    <property type="entry name" value="Glucan_biosyn_MdoG_C"/>
</dbReference>
<dbReference type="RefSeq" id="WP_211369134.1">
    <property type="nucleotide sequence ID" value="NZ_WIVE01000015.1"/>
</dbReference>
<dbReference type="FunFam" id="2.70.98.10:FF:000001">
    <property type="entry name" value="Glucans biosynthesis protein G"/>
    <property type="match status" value="1"/>
</dbReference>
<evidence type="ECO:0000256" key="3">
    <source>
        <dbReference type="ARBA" id="ARBA00009284"/>
    </source>
</evidence>
<accession>A0A7X1ZDA4</accession>
<dbReference type="Gene3D" id="2.60.40.10">
    <property type="entry name" value="Immunoglobulins"/>
    <property type="match status" value="1"/>
</dbReference>
<dbReference type="PANTHER" id="PTHR30504">
    <property type="entry name" value="GLUCANS BIOSYNTHESIS PROTEIN"/>
    <property type="match status" value="1"/>
</dbReference>
<dbReference type="PROSITE" id="PS51318">
    <property type="entry name" value="TAT"/>
    <property type="match status" value="1"/>
</dbReference>
<dbReference type="InterPro" id="IPR011013">
    <property type="entry name" value="Gal_mutarotase_sf_dom"/>
</dbReference>
<name>A0A7X1ZDA4_9PROT</name>